<dbReference type="Proteomes" id="UP000204225">
    <property type="component" value="Segment"/>
</dbReference>
<sequence length="198" mass="23350">MGNGISQSYDETEVFHVSNITNCINNIRSIKKSGEIITPRRQISQYAGKNLFFDILPDEIIEKIYIMRIDNILNAKKKYLLDMIKKLPKNYMPNNDIPFTTQGELYYDPYNMEVYSTIYNAIRIITYYDTAIHRLFCESLITSLMQPIERGLMLYQSLTAILKRNSNNSKRYRKMDELLANLTDKLYTLYTRRPGLRQ</sequence>
<keyword evidence="2" id="KW-1185">Reference proteome</keyword>
<proteinExistence type="predicted"/>
<reference evidence="1 2" key="1">
    <citation type="journal article" date="2013" name="Proc. Natl. Acad. Sci. U.S.A.">
        <title>Genome of Phaeocystis globosa virus PgV-16T highlights the common ancestry of the largest known DNA viruses infecting eukaryotes.</title>
        <authorList>
            <person name="Santini S."/>
            <person name="Jeudy S."/>
            <person name="Bartoli J."/>
            <person name="Poirot O."/>
            <person name="Lescot M."/>
            <person name="Abergel C."/>
            <person name="Barbe V."/>
            <person name="Wommack K.E."/>
            <person name="Noordeloos A.A."/>
            <person name="Brussaard C.P."/>
            <person name="Claverie J.M."/>
        </authorList>
    </citation>
    <scope>NUCLEOTIDE SEQUENCE [LARGE SCALE GENOMIC DNA]</scope>
    <source>
        <strain evidence="1 2">16T</strain>
    </source>
</reference>
<evidence type="ECO:0000313" key="1">
    <source>
        <dbReference type="EMBL" id="AGM15661.1"/>
    </source>
</evidence>
<name>A0AC59EXI9_9VIRU</name>
<gene>
    <name evidence="1" type="ORF">PGCG_00350</name>
</gene>
<organism evidence="1 2">
    <name type="scientific">Phaeocystis globosa virus PgV-16T</name>
    <dbReference type="NCBI Taxonomy" id="3071227"/>
    <lineage>
        <taxon>Viruses</taxon>
        <taxon>Varidnaviria</taxon>
        <taxon>Bamfordvirae</taxon>
        <taxon>Nucleocytoviricota</taxon>
        <taxon>Megaviricetes</taxon>
        <taxon>Imitervirales</taxon>
        <taxon>Mesomimiviridae</taxon>
        <taxon>Tethysvirus</taxon>
        <taxon>Tethysvirus hollandense</taxon>
    </lineage>
</organism>
<protein>
    <submittedName>
        <fullName evidence="1">Uncharacterized protein</fullName>
    </submittedName>
</protein>
<accession>A0AC59EXI9</accession>
<evidence type="ECO:0000313" key="2">
    <source>
        <dbReference type="Proteomes" id="UP000204225"/>
    </source>
</evidence>
<dbReference type="EMBL" id="KC662249">
    <property type="protein sequence ID" value="AGM15661.1"/>
    <property type="molecule type" value="Genomic_DNA"/>
</dbReference>